<dbReference type="InterPro" id="IPR041546">
    <property type="entry name" value="ClpA/ClpB_AAA_lid"/>
</dbReference>
<dbReference type="GO" id="GO:0034605">
    <property type="term" value="P:cellular response to heat"/>
    <property type="evidence" value="ECO:0007669"/>
    <property type="project" value="TreeGrafter"/>
</dbReference>
<dbReference type="PANTHER" id="PTHR11638:SF175">
    <property type="entry name" value="ATP-DEPENDENT CLP PROTEASE, ATP-BINDING SUBUNIT CLPC"/>
    <property type="match status" value="1"/>
</dbReference>
<reference evidence="7 8" key="1">
    <citation type="journal article" date="2015" name="Nature">
        <title>rRNA introns, odd ribosomes, and small enigmatic genomes across a large radiation of phyla.</title>
        <authorList>
            <person name="Brown C.T."/>
            <person name="Hug L.A."/>
            <person name="Thomas B.C."/>
            <person name="Sharon I."/>
            <person name="Castelle C.J."/>
            <person name="Singh A."/>
            <person name="Wilkins M.J."/>
            <person name="Williams K.H."/>
            <person name="Banfield J.F."/>
        </authorList>
    </citation>
    <scope>NUCLEOTIDE SEQUENCE [LARGE SCALE GENOMIC DNA]</scope>
</reference>
<evidence type="ECO:0000259" key="6">
    <source>
        <dbReference type="PROSITE" id="PS51903"/>
    </source>
</evidence>
<gene>
    <name evidence="7" type="ORF">UT34_C0001G0463</name>
</gene>
<keyword evidence="1 5" id="KW-0677">Repeat</keyword>
<dbReference type="Proteomes" id="UP000034799">
    <property type="component" value="Unassembled WGS sequence"/>
</dbReference>
<dbReference type="SMART" id="SM00382">
    <property type="entry name" value="AAA"/>
    <property type="match status" value="2"/>
</dbReference>
<dbReference type="Gene3D" id="1.10.1780.10">
    <property type="entry name" value="Clp, N-terminal domain"/>
    <property type="match status" value="1"/>
</dbReference>
<keyword evidence="3" id="KW-0067">ATP-binding</keyword>
<keyword evidence="4" id="KW-0143">Chaperone</keyword>
<dbReference type="Pfam" id="PF07724">
    <property type="entry name" value="AAA_2"/>
    <property type="match status" value="1"/>
</dbReference>
<dbReference type="InterPro" id="IPR036628">
    <property type="entry name" value="Clp_N_dom_sf"/>
</dbReference>
<dbReference type="SMART" id="SM01086">
    <property type="entry name" value="ClpB_D2-small"/>
    <property type="match status" value="1"/>
</dbReference>
<comment type="caution">
    <text evidence="7">The sequence shown here is derived from an EMBL/GenBank/DDBJ whole genome shotgun (WGS) entry which is preliminary data.</text>
</comment>
<dbReference type="Gene3D" id="1.10.8.60">
    <property type="match status" value="2"/>
</dbReference>
<evidence type="ECO:0000256" key="1">
    <source>
        <dbReference type="ARBA" id="ARBA00022737"/>
    </source>
</evidence>
<dbReference type="SUPFAM" id="SSF52540">
    <property type="entry name" value="P-loop containing nucleoside triphosphate hydrolases"/>
    <property type="match status" value="2"/>
</dbReference>
<dbReference type="GO" id="GO:0016887">
    <property type="term" value="F:ATP hydrolysis activity"/>
    <property type="evidence" value="ECO:0007669"/>
    <property type="project" value="InterPro"/>
</dbReference>
<dbReference type="PANTHER" id="PTHR11638">
    <property type="entry name" value="ATP-DEPENDENT CLP PROTEASE"/>
    <property type="match status" value="1"/>
</dbReference>
<keyword evidence="2" id="KW-0547">Nucleotide-binding</keyword>
<dbReference type="InterPro" id="IPR003593">
    <property type="entry name" value="AAA+_ATPase"/>
</dbReference>
<dbReference type="AlphaFoldDB" id="A0A0G0MTC8"/>
<protein>
    <submittedName>
        <fullName evidence="7">ATPase AAA-2 domain protein</fullName>
    </submittedName>
</protein>
<dbReference type="InterPro" id="IPR019489">
    <property type="entry name" value="Clp_ATPase_C"/>
</dbReference>
<dbReference type="Pfam" id="PF10431">
    <property type="entry name" value="ClpB_D2-small"/>
    <property type="match status" value="1"/>
</dbReference>
<dbReference type="InterPro" id="IPR001270">
    <property type="entry name" value="ClpA/B"/>
</dbReference>
<dbReference type="InterPro" id="IPR004176">
    <property type="entry name" value="Clp_R_N"/>
</dbReference>
<dbReference type="PROSITE" id="PS51903">
    <property type="entry name" value="CLP_R"/>
    <property type="match status" value="1"/>
</dbReference>
<proteinExistence type="predicted"/>
<evidence type="ECO:0000313" key="7">
    <source>
        <dbReference type="EMBL" id="KKR06423.1"/>
    </source>
</evidence>
<dbReference type="GO" id="GO:0005737">
    <property type="term" value="C:cytoplasm"/>
    <property type="evidence" value="ECO:0007669"/>
    <property type="project" value="TreeGrafter"/>
</dbReference>
<dbReference type="InterPro" id="IPR003959">
    <property type="entry name" value="ATPase_AAA_core"/>
</dbReference>
<dbReference type="SUPFAM" id="SSF81923">
    <property type="entry name" value="Double Clp-N motif"/>
    <property type="match status" value="1"/>
</dbReference>
<accession>A0A0G0MTC8</accession>
<dbReference type="CDD" id="cd00009">
    <property type="entry name" value="AAA"/>
    <property type="match status" value="1"/>
</dbReference>
<dbReference type="Gene3D" id="4.10.860.10">
    <property type="entry name" value="UVR domain"/>
    <property type="match status" value="1"/>
</dbReference>
<organism evidence="7 8">
    <name type="scientific">candidate division WS6 bacterium GW2011_GWF2_39_15</name>
    <dbReference type="NCBI Taxonomy" id="1619100"/>
    <lineage>
        <taxon>Bacteria</taxon>
        <taxon>Candidatus Dojkabacteria</taxon>
    </lineage>
</organism>
<dbReference type="EMBL" id="LBWK01000001">
    <property type="protein sequence ID" value="KKR06423.1"/>
    <property type="molecule type" value="Genomic_DNA"/>
</dbReference>
<evidence type="ECO:0000256" key="3">
    <source>
        <dbReference type="ARBA" id="ARBA00022840"/>
    </source>
</evidence>
<dbReference type="Gene3D" id="3.40.50.300">
    <property type="entry name" value="P-loop containing nucleotide triphosphate hydrolases"/>
    <property type="match status" value="2"/>
</dbReference>
<dbReference type="PRINTS" id="PR00300">
    <property type="entry name" value="CLPPROTEASEA"/>
</dbReference>
<dbReference type="InterPro" id="IPR027417">
    <property type="entry name" value="P-loop_NTPase"/>
</dbReference>
<evidence type="ECO:0000256" key="2">
    <source>
        <dbReference type="ARBA" id="ARBA00022741"/>
    </source>
</evidence>
<dbReference type="GO" id="GO:0005524">
    <property type="term" value="F:ATP binding"/>
    <property type="evidence" value="ECO:0007669"/>
    <property type="project" value="UniProtKB-KW"/>
</dbReference>
<dbReference type="FunFam" id="3.40.50.300:FF:000025">
    <property type="entry name" value="ATP-dependent Clp protease subunit"/>
    <property type="match status" value="1"/>
</dbReference>
<name>A0A0G0MTC8_9BACT</name>
<evidence type="ECO:0000313" key="8">
    <source>
        <dbReference type="Proteomes" id="UP000034799"/>
    </source>
</evidence>
<dbReference type="Pfam" id="PF02861">
    <property type="entry name" value="Clp_N"/>
    <property type="match status" value="1"/>
</dbReference>
<sequence length="827" mass="92290">MRSKDVSVLSKLSDNAKASLKIASEASKLLSANEVAPHHLFVGIVLNSKSLASRTILTMGFDIEKITKEIMGVTGTDFITIEKTKETDIRLSSESQEVLREAYAIAHKLSHVYVGTEHILLALLKADKTELGRKLYTQGLDYKSVEEALFNFATYPAGILSKPENGPSMIMEQSALAAFGRDLVKESREGKLDPIVGREEEIEKMVNIISRRKKNNPLIVGEAGVGKTALVEALAQRIADGNVPQALKDAKIVALDISSIMAGSKMRGDVEEKMIAIIKEVTSSPNTILFIDEIHNVLSSGIPGVPSDMSGILKPALTRGDFRCIGATTMSEYTKYMEEDNALVRRFQAVLVEETSIADTIKILRRIKPILEAHHNVRIGKEALETAVKLSDRYVSDRYLPDKAIDLLDEAAATRKLAVEKEYSQISDLMNELRTTQLEKETDIKKGRMAEALEQKEQEGTLKKKIKQLEKERSISQKSREYEVDITTIRNVVSKWTGIPVATLGSDERSSLINLESTLGRKVVGQEEAVQSVASAIKRARTGISDENRPWASFLFLGPTGVGKTELAKVLTKILFGDEDRLIQIDMSEMMEMHSVSKLIGSPPGYVGYREGGQLTEKIRQQPHSVILFDEIEKAHPDVLNILLQILEYGHLTDGKGRRVNFKNTVIVLTSNIGAEEIRKDKVLGFINETEEKDEEDVENAYQSMKQALTKELRESLRPELLNRLDDIVIFRSLTKEDAQKIVELLITELNIRLKDQGIKVTIDKKVKEYIANEGFSDEYGARPLRRMLQDSVENAIANYLLIHGEEEKGIIKTLKINIKDKEIIVS</sequence>
<feature type="domain" description="Clp R" evidence="6">
    <location>
        <begin position="9"/>
        <end position="155"/>
    </location>
</feature>
<evidence type="ECO:0000256" key="4">
    <source>
        <dbReference type="ARBA" id="ARBA00023186"/>
    </source>
</evidence>
<evidence type="ECO:0000256" key="5">
    <source>
        <dbReference type="PROSITE-ProRule" id="PRU01251"/>
    </source>
</evidence>
<dbReference type="PATRIC" id="fig|1619100.3.peg.470"/>
<dbReference type="Pfam" id="PF00004">
    <property type="entry name" value="AAA"/>
    <property type="match status" value="1"/>
</dbReference>
<dbReference type="CDD" id="cd19499">
    <property type="entry name" value="RecA-like_ClpB_Hsp104-like"/>
    <property type="match status" value="1"/>
</dbReference>
<dbReference type="STRING" id="1619100.UT34_C0001G0463"/>
<dbReference type="InterPro" id="IPR050130">
    <property type="entry name" value="ClpA_ClpB"/>
</dbReference>
<dbReference type="Pfam" id="PF17871">
    <property type="entry name" value="AAA_lid_9"/>
    <property type="match status" value="1"/>
</dbReference>